<evidence type="ECO:0000256" key="10">
    <source>
        <dbReference type="ARBA" id="ARBA00022989"/>
    </source>
</evidence>
<dbReference type="Pfam" id="PF06580">
    <property type="entry name" value="His_kinase"/>
    <property type="match status" value="1"/>
</dbReference>
<dbReference type="Gene3D" id="1.10.1760.20">
    <property type="match status" value="1"/>
</dbReference>
<proteinExistence type="predicted"/>
<organism evidence="15 16">
    <name type="scientific">Mesoterricola silvestris</name>
    <dbReference type="NCBI Taxonomy" id="2927979"/>
    <lineage>
        <taxon>Bacteria</taxon>
        <taxon>Pseudomonadati</taxon>
        <taxon>Acidobacteriota</taxon>
        <taxon>Holophagae</taxon>
        <taxon>Holophagales</taxon>
        <taxon>Holophagaceae</taxon>
        <taxon>Mesoterricola</taxon>
    </lineage>
</organism>
<dbReference type="AlphaFoldDB" id="A0AA48KA01"/>
<dbReference type="InterPro" id="IPR005467">
    <property type="entry name" value="His_kinase_dom"/>
</dbReference>
<keyword evidence="12 13" id="KW-0472">Membrane</keyword>
<evidence type="ECO:0000256" key="5">
    <source>
        <dbReference type="ARBA" id="ARBA00022679"/>
    </source>
</evidence>
<dbReference type="InterPro" id="IPR050640">
    <property type="entry name" value="Bact_2-comp_sensor_kinase"/>
</dbReference>
<dbReference type="GO" id="GO:0071555">
    <property type="term" value="P:cell wall organization"/>
    <property type="evidence" value="ECO:0007669"/>
    <property type="project" value="InterPro"/>
</dbReference>
<dbReference type="InterPro" id="IPR003594">
    <property type="entry name" value="HATPase_dom"/>
</dbReference>
<evidence type="ECO:0000313" key="16">
    <source>
        <dbReference type="Proteomes" id="UP001238179"/>
    </source>
</evidence>
<evidence type="ECO:0000256" key="12">
    <source>
        <dbReference type="ARBA" id="ARBA00023136"/>
    </source>
</evidence>
<evidence type="ECO:0000256" key="9">
    <source>
        <dbReference type="ARBA" id="ARBA00022840"/>
    </source>
</evidence>
<dbReference type="InterPro" id="IPR011620">
    <property type="entry name" value="Sig_transdc_His_kinase_LytS_TM"/>
</dbReference>
<keyword evidence="6 13" id="KW-0812">Transmembrane</keyword>
<evidence type="ECO:0000256" key="8">
    <source>
        <dbReference type="ARBA" id="ARBA00022777"/>
    </source>
</evidence>
<dbReference type="InterPro" id="IPR010559">
    <property type="entry name" value="Sig_transdc_His_kin_internal"/>
</dbReference>
<evidence type="ECO:0000256" key="4">
    <source>
        <dbReference type="ARBA" id="ARBA00022475"/>
    </source>
</evidence>
<evidence type="ECO:0000256" key="11">
    <source>
        <dbReference type="ARBA" id="ARBA00023012"/>
    </source>
</evidence>
<dbReference type="Pfam" id="PF02518">
    <property type="entry name" value="HATPase_c"/>
    <property type="match status" value="1"/>
</dbReference>
<dbReference type="SMART" id="SM00387">
    <property type="entry name" value="HATPase_c"/>
    <property type="match status" value="1"/>
</dbReference>
<dbReference type="PRINTS" id="PR00344">
    <property type="entry name" value="BCTRLSENSOR"/>
</dbReference>
<dbReference type="InterPro" id="IPR004358">
    <property type="entry name" value="Sig_transdc_His_kin-like_C"/>
</dbReference>
<keyword evidence="10 13" id="KW-1133">Transmembrane helix</keyword>
<evidence type="ECO:0000313" key="15">
    <source>
        <dbReference type="EMBL" id="BDU74509.1"/>
    </source>
</evidence>
<accession>A0AA48KA01</accession>
<feature type="transmembrane region" description="Helical" evidence="13">
    <location>
        <begin position="89"/>
        <end position="110"/>
    </location>
</feature>
<dbReference type="Gene3D" id="3.30.565.10">
    <property type="entry name" value="Histidine kinase-like ATPase, C-terminal domain"/>
    <property type="match status" value="1"/>
</dbReference>
<evidence type="ECO:0000256" key="2">
    <source>
        <dbReference type="ARBA" id="ARBA00004651"/>
    </source>
</evidence>
<name>A0AA48KA01_9BACT</name>
<gene>
    <name evidence="15" type="ORF">METEAL_36830</name>
</gene>
<keyword evidence="11" id="KW-0902">Two-component regulatory system</keyword>
<feature type="domain" description="Histidine kinase" evidence="14">
    <location>
        <begin position="321"/>
        <end position="427"/>
    </location>
</feature>
<protein>
    <recommendedName>
        <fullName evidence="3">histidine kinase</fullName>
        <ecNumber evidence="3">2.7.13.3</ecNumber>
    </recommendedName>
</protein>
<dbReference type="EMBL" id="AP027080">
    <property type="protein sequence ID" value="BDU74509.1"/>
    <property type="molecule type" value="Genomic_DNA"/>
</dbReference>
<evidence type="ECO:0000256" key="7">
    <source>
        <dbReference type="ARBA" id="ARBA00022741"/>
    </source>
</evidence>
<dbReference type="GO" id="GO:0005524">
    <property type="term" value="F:ATP binding"/>
    <property type="evidence" value="ECO:0007669"/>
    <property type="project" value="UniProtKB-KW"/>
</dbReference>
<feature type="transmembrane region" description="Helical" evidence="13">
    <location>
        <begin position="56"/>
        <end position="77"/>
    </location>
</feature>
<keyword evidence="9" id="KW-0067">ATP-binding</keyword>
<dbReference type="KEGG" id="msil:METEAL_36830"/>
<dbReference type="InterPro" id="IPR036890">
    <property type="entry name" value="HATPase_C_sf"/>
</dbReference>
<dbReference type="GO" id="GO:0005886">
    <property type="term" value="C:plasma membrane"/>
    <property type="evidence" value="ECO:0007669"/>
    <property type="project" value="UniProtKB-SubCell"/>
</dbReference>
<feature type="transmembrane region" description="Helical" evidence="13">
    <location>
        <begin position="149"/>
        <end position="169"/>
    </location>
</feature>
<dbReference type="Pfam" id="PF07694">
    <property type="entry name" value="5TM-5TMR_LYT"/>
    <property type="match status" value="1"/>
</dbReference>
<dbReference type="PROSITE" id="PS50109">
    <property type="entry name" value="HIS_KIN"/>
    <property type="match status" value="1"/>
</dbReference>
<evidence type="ECO:0000256" key="6">
    <source>
        <dbReference type="ARBA" id="ARBA00022692"/>
    </source>
</evidence>
<dbReference type="SUPFAM" id="SSF55874">
    <property type="entry name" value="ATPase domain of HSP90 chaperone/DNA topoisomerase II/histidine kinase"/>
    <property type="match status" value="1"/>
</dbReference>
<keyword evidence="7" id="KW-0547">Nucleotide-binding</keyword>
<comment type="catalytic activity">
    <reaction evidence="1">
        <text>ATP + protein L-histidine = ADP + protein N-phospho-L-histidine.</text>
        <dbReference type="EC" id="2.7.13.3"/>
    </reaction>
</comment>
<evidence type="ECO:0000256" key="13">
    <source>
        <dbReference type="SAM" id="Phobius"/>
    </source>
</evidence>
<evidence type="ECO:0000259" key="14">
    <source>
        <dbReference type="PROSITE" id="PS50109"/>
    </source>
</evidence>
<dbReference type="PANTHER" id="PTHR34220">
    <property type="entry name" value="SENSOR HISTIDINE KINASE YPDA"/>
    <property type="match status" value="1"/>
</dbReference>
<comment type="subcellular location">
    <subcellularLocation>
        <location evidence="2">Cell membrane</location>
        <topology evidence="2">Multi-pass membrane protein</topology>
    </subcellularLocation>
</comment>
<keyword evidence="16" id="KW-1185">Reference proteome</keyword>
<keyword evidence="8 15" id="KW-0418">Kinase</keyword>
<dbReference type="PANTHER" id="PTHR34220:SF7">
    <property type="entry name" value="SENSOR HISTIDINE KINASE YPDA"/>
    <property type="match status" value="1"/>
</dbReference>
<evidence type="ECO:0000256" key="3">
    <source>
        <dbReference type="ARBA" id="ARBA00012438"/>
    </source>
</evidence>
<dbReference type="Proteomes" id="UP001238179">
    <property type="component" value="Chromosome"/>
</dbReference>
<dbReference type="GO" id="GO:0000155">
    <property type="term" value="F:phosphorelay sensor kinase activity"/>
    <property type="evidence" value="ECO:0007669"/>
    <property type="project" value="InterPro"/>
</dbReference>
<reference evidence="16" key="1">
    <citation type="journal article" date="2023" name="Int. J. Syst. Evol. Microbiol.">
        <title>Mesoterricola silvestris gen. nov., sp. nov., Mesoterricola sediminis sp. nov., Geothrix oryzae sp. nov., Geothrix edaphica sp. nov., Geothrix rubra sp. nov., and Geothrix limicola sp. nov., six novel members of Acidobacteriota isolated from soils.</title>
        <authorList>
            <person name="Itoh H."/>
            <person name="Sugisawa Y."/>
            <person name="Mise K."/>
            <person name="Xu Z."/>
            <person name="Kuniyasu M."/>
            <person name="Ushijima N."/>
            <person name="Kawano K."/>
            <person name="Kobayashi E."/>
            <person name="Shiratori Y."/>
            <person name="Masuda Y."/>
            <person name="Senoo K."/>
        </authorList>
    </citation>
    <scope>NUCLEOTIDE SEQUENCE [LARGE SCALE GENOMIC DNA]</scope>
    <source>
        <strain evidence="16">W79</strain>
    </source>
</reference>
<keyword evidence="4" id="KW-1003">Cell membrane</keyword>
<dbReference type="RefSeq" id="WP_316413185.1">
    <property type="nucleotide sequence ID" value="NZ_AP027080.1"/>
</dbReference>
<keyword evidence="5" id="KW-0808">Transferase</keyword>
<feature type="transmembrane region" description="Helical" evidence="13">
    <location>
        <begin position="117"/>
        <end position="137"/>
    </location>
</feature>
<dbReference type="EC" id="2.7.13.3" evidence="3"/>
<feature type="transmembrane region" description="Helical" evidence="13">
    <location>
        <begin position="181"/>
        <end position="201"/>
    </location>
</feature>
<sequence length="429" mass="45202">MIALAPGRLLGSVDGALVWDITRNLALNGLGAYLVTRLGSVRRALTGSHYRAKDQLILALVFGAFSAAGNFIGIPVQGALANTRIVGPIAGGLIGGPLVGIGAGFLGGAVRYSMGGYTALAALVSNILAGLISGLVHRRLGASRITVPVAMGTAVLAELNLKVCILLMAKPFAQAWQLERAIAIPTILANAAAVGIFLLVVRDVFREQEKLKAQATQQALLAQAELQMLKAQVNPHFLYNTLTTVGALTRTDPEAARTVIKDLSVFLRRSLDRGEEMTTLADELQTVELYLSLQKARFGDRVRGEIQVPAELLGLVLPVFILQPLVENAIKHGIGPRREGGTVTLRAGREAQGAWIEVRDDGLGIEAPDLERLNLRGGTKSETGLGLGLTHVHRRLRLIFGPASGLALSSPGPGGGTVARLTLPAQALP</sequence>
<evidence type="ECO:0000256" key="1">
    <source>
        <dbReference type="ARBA" id="ARBA00000085"/>
    </source>
</evidence>